<organism evidence="1 2">
    <name type="scientific">Arctium lappa</name>
    <name type="common">Greater burdock</name>
    <name type="synonym">Lappa major</name>
    <dbReference type="NCBI Taxonomy" id="4217"/>
    <lineage>
        <taxon>Eukaryota</taxon>
        <taxon>Viridiplantae</taxon>
        <taxon>Streptophyta</taxon>
        <taxon>Embryophyta</taxon>
        <taxon>Tracheophyta</taxon>
        <taxon>Spermatophyta</taxon>
        <taxon>Magnoliopsida</taxon>
        <taxon>eudicotyledons</taxon>
        <taxon>Gunneridae</taxon>
        <taxon>Pentapetalae</taxon>
        <taxon>asterids</taxon>
        <taxon>campanulids</taxon>
        <taxon>Asterales</taxon>
        <taxon>Asteraceae</taxon>
        <taxon>Carduoideae</taxon>
        <taxon>Cardueae</taxon>
        <taxon>Arctiinae</taxon>
        <taxon>Arctium</taxon>
    </lineage>
</organism>
<gene>
    <name evidence="1" type="ORF">L6452_26697</name>
</gene>
<evidence type="ECO:0000313" key="1">
    <source>
        <dbReference type="EMBL" id="KAI3701536.1"/>
    </source>
</evidence>
<protein>
    <submittedName>
        <fullName evidence="1">Uncharacterized protein</fullName>
    </submittedName>
</protein>
<dbReference type="EMBL" id="CM042055">
    <property type="protein sequence ID" value="KAI3701536.1"/>
    <property type="molecule type" value="Genomic_DNA"/>
</dbReference>
<name>A0ACB8ZVL4_ARCLA</name>
<reference evidence="1 2" key="2">
    <citation type="journal article" date="2022" name="Mol. Ecol. Resour.">
        <title>The genomes of chicory, endive, great burdock and yacon provide insights into Asteraceae paleo-polyploidization history and plant inulin production.</title>
        <authorList>
            <person name="Fan W."/>
            <person name="Wang S."/>
            <person name="Wang H."/>
            <person name="Wang A."/>
            <person name="Jiang F."/>
            <person name="Liu H."/>
            <person name="Zhao H."/>
            <person name="Xu D."/>
            <person name="Zhang Y."/>
        </authorList>
    </citation>
    <scope>NUCLEOTIDE SEQUENCE [LARGE SCALE GENOMIC DNA]</scope>
    <source>
        <strain evidence="2">cv. Niubang</strain>
    </source>
</reference>
<keyword evidence="2" id="KW-1185">Reference proteome</keyword>
<accession>A0ACB8ZVL4</accession>
<dbReference type="Proteomes" id="UP001055879">
    <property type="component" value="Linkage Group LG09"/>
</dbReference>
<evidence type="ECO:0000313" key="2">
    <source>
        <dbReference type="Proteomes" id="UP001055879"/>
    </source>
</evidence>
<proteinExistence type="predicted"/>
<sequence>MCLTNLDRRRLKKSLQKEEIHKHAIETDKDYSATMEFDQVMSHCIQFFHIYLSEISIKIHIGSERSCVLYCYWCHFEVRKQNNDSAYNQVPQLVVRGKGRRLKKIVDDNW</sequence>
<comment type="caution">
    <text evidence="1">The sequence shown here is derived from an EMBL/GenBank/DDBJ whole genome shotgun (WGS) entry which is preliminary data.</text>
</comment>
<reference evidence="2" key="1">
    <citation type="journal article" date="2022" name="Mol. Ecol. Resour.">
        <title>The genomes of chicory, endive, great burdock and yacon provide insights into Asteraceae palaeo-polyploidization history and plant inulin production.</title>
        <authorList>
            <person name="Fan W."/>
            <person name="Wang S."/>
            <person name="Wang H."/>
            <person name="Wang A."/>
            <person name="Jiang F."/>
            <person name="Liu H."/>
            <person name="Zhao H."/>
            <person name="Xu D."/>
            <person name="Zhang Y."/>
        </authorList>
    </citation>
    <scope>NUCLEOTIDE SEQUENCE [LARGE SCALE GENOMIC DNA]</scope>
    <source>
        <strain evidence="2">cv. Niubang</strain>
    </source>
</reference>